<proteinExistence type="inferred from homology"/>
<evidence type="ECO:0000256" key="10">
    <source>
        <dbReference type="ARBA" id="ARBA00023026"/>
    </source>
</evidence>
<accession>A0A2B7WYE9</accession>
<comment type="catalytic activity">
    <reaction evidence="1">
        <text>Preferential release of a C-terminal arginine or lysine residue.</text>
        <dbReference type="EC" id="3.4.16.6"/>
    </reaction>
</comment>
<evidence type="ECO:0000256" key="13">
    <source>
        <dbReference type="ARBA" id="ARBA00023288"/>
    </source>
</evidence>
<dbReference type="STRING" id="2060905.A0A2B7WYE9"/>
<comment type="subcellular location">
    <subcellularLocation>
        <location evidence="2">Cell membrane</location>
        <topology evidence="2">Lipid-anchor</topology>
        <topology evidence="2">GPI-anchor</topology>
    </subcellularLocation>
</comment>
<keyword evidence="4" id="KW-1003">Cell membrane</keyword>
<keyword evidence="10" id="KW-0843">Virulence</keyword>
<dbReference type="GO" id="GO:0098552">
    <property type="term" value="C:side of membrane"/>
    <property type="evidence" value="ECO:0007669"/>
    <property type="project" value="UniProtKB-KW"/>
</dbReference>
<dbReference type="InterPro" id="IPR029058">
    <property type="entry name" value="AB_hydrolase_fold"/>
</dbReference>
<evidence type="ECO:0000256" key="7">
    <source>
        <dbReference type="ARBA" id="ARBA00022670"/>
    </source>
</evidence>
<dbReference type="GO" id="GO:0006508">
    <property type="term" value="P:proteolysis"/>
    <property type="evidence" value="ECO:0007669"/>
    <property type="project" value="UniProtKB-KW"/>
</dbReference>
<dbReference type="GO" id="GO:0004185">
    <property type="term" value="F:serine-type carboxypeptidase activity"/>
    <property type="evidence" value="ECO:0007669"/>
    <property type="project" value="UniProtKB-UniRule"/>
</dbReference>
<dbReference type="Gene3D" id="3.40.50.1820">
    <property type="entry name" value="alpha/beta hydrolase"/>
    <property type="match status" value="1"/>
</dbReference>
<dbReference type="InterPro" id="IPR033124">
    <property type="entry name" value="Ser_caboxypep_his_AS"/>
</dbReference>
<dbReference type="PRINTS" id="PR00724">
    <property type="entry name" value="CRBOXYPTASEC"/>
</dbReference>
<dbReference type="SUPFAM" id="SSF53474">
    <property type="entry name" value="alpha/beta-Hydrolases"/>
    <property type="match status" value="1"/>
</dbReference>
<protein>
    <recommendedName>
        <fullName evidence="15">Carboxypeptidase</fullName>
        <ecNumber evidence="15">3.4.16.-</ecNumber>
    </recommendedName>
</protein>
<dbReference type="GO" id="GO:0000324">
    <property type="term" value="C:fungal-type vacuole"/>
    <property type="evidence" value="ECO:0007669"/>
    <property type="project" value="TreeGrafter"/>
</dbReference>
<dbReference type="EMBL" id="PDNC01000070">
    <property type="protein sequence ID" value="PGH01607.1"/>
    <property type="molecule type" value="Genomic_DNA"/>
</dbReference>
<comment type="similarity">
    <text evidence="3 15">Belongs to the peptidase S10 family.</text>
</comment>
<sequence>MHIMTIASILLFWTLVHAQAPPTPSGLTVINSTSHPGVEISYKGVQGGLCGGNSTTSYAGYVKFPPNAMSGVSQEYPVNLFFWYFESQSNNSKNDSLSIFFNGGPGAASDLGLFVENGPCSIRNDSKTSEPNKYSWNRYSNMLYVDQPVQTGFSYDNVTEGVMDLITGEILPGGKPNGTRIAGNFSSQLLQQTANTTENAAKQFWYFLQAWTGSFDKYKAGRKNSSINIWTESYGGRYGPAFARHIVEKNQEIKANRTNGTVLSLDSLGIINGCIDISLQEPSYPSIASNNSYGIVAINQTVKAMAEDALPICLNLVSDCQYFARTHDPNATGSNELVNRECKTASDYCQENIEDPYVDEKKWGYYDMAHCYLDPFPPEYYVGFLARPEVQQALGVPVNYTESSPVVETAFINTGDYARNGKHGYVKDLGYLLDSGVQVALVYGDRDYACNWIGGEAVSLAVNYSQSHAFRNAGYEEIVLSNNSNRTWGAVRQHGNFSFSRVYQAGHTVPAYQPELALELFRRSLFHLDLATGKINLLTQSNYSTTGPANSTHTEKPPAQPSPTCYYWYMPSSCADDQINAMFEGKAEFEDSYIITTPTPPPGTCPKTP</sequence>
<dbReference type="AlphaFoldDB" id="A0A2B7WYE9"/>
<dbReference type="InterPro" id="IPR001563">
    <property type="entry name" value="Peptidase_S10"/>
</dbReference>
<dbReference type="EC" id="3.4.16.-" evidence="15"/>
<keyword evidence="6 15" id="KW-0121">Carboxypeptidase</keyword>
<evidence type="ECO:0000256" key="9">
    <source>
        <dbReference type="ARBA" id="ARBA00022801"/>
    </source>
</evidence>
<evidence type="ECO:0000256" key="2">
    <source>
        <dbReference type="ARBA" id="ARBA00004609"/>
    </source>
</evidence>
<keyword evidence="13" id="KW-0449">Lipoprotein</keyword>
<evidence type="ECO:0000256" key="4">
    <source>
        <dbReference type="ARBA" id="ARBA00022475"/>
    </source>
</evidence>
<keyword evidence="12" id="KW-0325">Glycoprotein</keyword>
<reference evidence="16 17" key="1">
    <citation type="submission" date="2017-10" db="EMBL/GenBank/DDBJ databases">
        <title>Comparative genomics in systemic dimorphic fungi from Ajellomycetaceae.</title>
        <authorList>
            <person name="Munoz J.F."/>
            <person name="Mcewen J.G."/>
            <person name="Clay O.K."/>
            <person name="Cuomo C.A."/>
        </authorList>
    </citation>
    <scope>NUCLEOTIDE SEQUENCE [LARGE SCALE GENOMIC DNA]</scope>
    <source>
        <strain evidence="16 17">UAMH130</strain>
    </source>
</reference>
<dbReference type="Proteomes" id="UP000224080">
    <property type="component" value="Unassembled WGS sequence"/>
</dbReference>
<keyword evidence="5" id="KW-0336">GPI-anchor</keyword>
<keyword evidence="11" id="KW-0472">Membrane</keyword>
<feature type="chain" id="PRO_5011816467" description="Carboxypeptidase" evidence="15">
    <location>
        <begin position="19"/>
        <end position="609"/>
    </location>
</feature>
<keyword evidence="8 15" id="KW-0732">Signal</keyword>
<keyword evidence="9 15" id="KW-0378">Hydrolase</keyword>
<evidence type="ECO:0000256" key="12">
    <source>
        <dbReference type="ARBA" id="ARBA00023180"/>
    </source>
</evidence>
<evidence type="ECO:0000256" key="3">
    <source>
        <dbReference type="ARBA" id="ARBA00009431"/>
    </source>
</evidence>
<organism evidence="16 17">
    <name type="scientific">Blastomyces parvus</name>
    <dbReference type="NCBI Taxonomy" id="2060905"/>
    <lineage>
        <taxon>Eukaryota</taxon>
        <taxon>Fungi</taxon>
        <taxon>Dikarya</taxon>
        <taxon>Ascomycota</taxon>
        <taxon>Pezizomycotina</taxon>
        <taxon>Eurotiomycetes</taxon>
        <taxon>Eurotiomycetidae</taxon>
        <taxon>Onygenales</taxon>
        <taxon>Ajellomycetaceae</taxon>
        <taxon>Blastomyces</taxon>
    </lineage>
</organism>
<keyword evidence="17" id="KW-1185">Reference proteome</keyword>
<evidence type="ECO:0000256" key="1">
    <source>
        <dbReference type="ARBA" id="ARBA00001003"/>
    </source>
</evidence>
<evidence type="ECO:0000256" key="14">
    <source>
        <dbReference type="ARBA" id="ARBA00037356"/>
    </source>
</evidence>
<comment type="function">
    <text evidence="14">Extracellular serine carboxypeptidase that contributes to pathogenicity.</text>
</comment>
<evidence type="ECO:0000256" key="8">
    <source>
        <dbReference type="ARBA" id="ARBA00022729"/>
    </source>
</evidence>
<feature type="signal peptide" evidence="15">
    <location>
        <begin position="1"/>
        <end position="18"/>
    </location>
</feature>
<dbReference type="InterPro" id="IPR018202">
    <property type="entry name" value="Ser_caboxypep_ser_AS"/>
</dbReference>
<evidence type="ECO:0000256" key="11">
    <source>
        <dbReference type="ARBA" id="ARBA00023136"/>
    </source>
</evidence>
<evidence type="ECO:0000256" key="6">
    <source>
        <dbReference type="ARBA" id="ARBA00022645"/>
    </source>
</evidence>
<dbReference type="Pfam" id="PF00450">
    <property type="entry name" value="Peptidase_S10"/>
    <property type="match status" value="1"/>
</dbReference>
<name>A0A2B7WYE9_9EURO</name>
<dbReference type="GO" id="GO:0005886">
    <property type="term" value="C:plasma membrane"/>
    <property type="evidence" value="ECO:0007669"/>
    <property type="project" value="UniProtKB-SubCell"/>
</dbReference>
<evidence type="ECO:0000256" key="5">
    <source>
        <dbReference type="ARBA" id="ARBA00022622"/>
    </source>
</evidence>
<keyword evidence="7 15" id="KW-0645">Protease</keyword>
<dbReference type="PANTHER" id="PTHR11802:SF189">
    <property type="entry name" value="CARBOXYPEPTIDASE"/>
    <property type="match status" value="1"/>
</dbReference>
<comment type="caution">
    <text evidence="16">The sequence shown here is derived from an EMBL/GenBank/DDBJ whole genome shotgun (WGS) entry which is preliminary data.</text>
</comment>
<evidence type="ECO:0000256" key="15">
    <source>
        <dbReference type="RuleBase" id="RU361156"/>
    </source>
</evidence>
<gene>
    <name evidence="16" type="ORF">GX51_05172</name>
</gene>
<dbReference type="PROSITE" id="PS00131">
    <property type="entry name" value="CARBOXYPEPT_SER_SER"/>
    <property type="match status" value="1"/>
</dbReference>
<dbReference type="OrthoDB" id="443318at2759"/>
<dbReference type="PROSITE" id="PS00560">
    <property type="entry name" value="CARBOXYPEPT_SER_HIS"/>
    <property type="match status" value="1"/>
</dbReference>
<evidence type="ECO:0000313" key="16">
    <source>
        <dbReference type="EMBL" id="PGH01607.1"/>
    </source>
</evidence>
<dbReference type="PANTHER" id="PTHR11802">
    <property type="entry name" value="SERINE PROTEASE FAMILY S10 SERINE CARBOXYPEPTIDASE"/>
    <property type="match status" value="1"/>
</dbReference>
<evidence type="ECO:0000313" key="17">
    <source>
        <dbReference type="Proteomes" id="UP000224080"/>
    </source>
</evidence>